<sequence>MDWLSHWSLWHWIVLGLVLLSAEIFISGVFLLWWGLAALAIAVIDFFIPNLSLTTLFISYALLAILFTLLWWKYQHKKDSQDQAKTSLNQRDHAMLGCKGKVQEMSESGIGRGYFGDTTWRIQGIDLQANDLIEVIAVDGITLQVKKVN</sequence>
<comment type="caution">
    <text evidence="7">The sequence shown here is derived from an EMBL/GenBank/DDBJ whole genome shotgun (WGS) entry which is preliminary data.</text>
</comment>
<gene>
    <name evidence="7" type="ORF">B0188_09170</name>
</gene>
<comment type="subcellular location">
    <subcellularLocation>
        <location evidence="1">Membrane</location>
        <topology evidence="1">Multi-pass membrane protein</topology>
    </subcellularLocation>
</comment>
<dbReference type="InterPro" id="IPR012340">
    <property type="entry name" value="NA-bd_OB-fold"/>
</dbReference>
<dbReference type="STRING" id="123822.B0188_09170"/>
<feature type="domain" description="NfeD-like C-terminal" evidence="6">
    <location>
        <begin position="93"/>
        <end position="147"/>
    </location>
</feature>
<organism evidence="7 8">
    <name type="scientific">[Haemophilus] felis</name>
    <dbReference type="NCBI Taxonomy" id="123822"/>
    <lineage>
        <taxon>Bacteria</taxon>
        <taxon>Pseudomonadati</taxon>
        <taxon>Pseudomonadota</taxon>
        <taxon>Gammaproteobacteria</taxon>
        <taxon>Pasteurellales</taxon>
        <taxon>Pasteurellaceae</taxon>
    </lineage>
</organism>
<dbReference type="Pfam" id="PF01957">
    <property type="entry name" value="NfeD"/>
    <property type="match status" value="1"/>
</dbReference>
<keyword evidence="2 5" id="KW-0812">Transmembrane</keyword>
<reference evidence="7 8" key="1">
    <citation type="submission" date="2017-02" db="EMBL/GenBank/DDBJ databases">
        <title>Draft genome sequence of Haemophilus felis CCUG 31170 type strain.</title>
        <authorList>
            <person name="Engstrom-Jakobsson H."/>
            <person name="Salva-Serra F."/>
            <person name="Thorell K."/>
            <person name="Gonzales-Siles L."/>
            <person name="Karlsson R."/>
            <person name="Boulund F."/>
            <person name="Engstrand L."/>
            <person name="Kristiansson E."/>
            <person name="Moore E."/>
        </authorList>
    </citation>
    <scope>NUCLEOTIDE SEQUENCE [LARGE SCALE GENOMIC DNA]</scope>
    <source>
        <strain evidence="7 8">CCUG 31170</strain>
    </source>
</reference>
<dbReference type="PANTHER" id="PTHR33507">
    <property type="entry name" value="INNER MEMBRANE PROTEIN YBBJ"/>
    <property type="match status" value="1"/>
</dbReference>
<dbReference type="Gene3D" id="2.40.50.140">
    <property type="entry name" value="Nucleic acid-binding proteins"/>
    <property type="match status" value="1"/>
</dbReference>
<evidence type="ECO:0000256" key="3">
    <source>
        <dbReference type="ARBA" id="ARBA00022989"/>
    </source>
</evidence>
<keyword evidence="3 5" id="KW-1133">Transmembrane helix</keyword>
<evidence type="ECO:0000313" key="7">
    <source>
        <dbReference type="EMBL" id="OOS02123.1"/>
    </source>
</evidence>
<evidence type="ECO:0000256" key="5">
    <source>
        <dbReference type="SAM" id="Phobius"/>
    </source>
</evidence>
<dbReference type="GO" id="GO:0005886">
    <property type="term" value="C:plasma membrane"/>
    <property type="evidence" value="ECO:0007669"/>
    <property type="project" value="TreeGrafter"/>
</dbReference>
<evidence type="ECO:0000313" key="8">
    <source>
        <dbReference type="Proteomes" id="UP000190023"/>
    </source>
</evidence>
<evidence type="ECO:0000256" key="1">
    <source>
        <dbReference type="ARBA" id="ARBA00004141"/>
    </source>
</evidence>
<feature type="transmembrane region" description="Helical" evidence="5">
    <location>
        <begin position="12"/>
        <end position="34"/>
    </location>
</feature>
<feature type="transmembrane region" description="Helical" evidence="5">
    <location>
        <begin position="46"/>
        <end position="72"/>
    </location>
</feature>
<keyword evidence="4 5" id="KW-0472">Membrane</keyword>
<accession>A0A1T0AWB2</accession>
<name>A0A1T0AWB2_9PAST</name>
<evidence type="ECO:0000256" key="2">
    <source>
        <dbReference type="ARBA" id="ARBA00022692"/>
    </source>
</evidence>
<proteinExistence type="predicted"/>
<keyword evidence="8" id="KW-1185">Reference proteome</keyword>
<protein>
    <recommendedName>
        <fullName evidence="6">NfeD-like C-terminal domain-containing protein</fullName>
    </recommendedName>
</protein>
<dbReference type="InterPro" id="IPR002810">
    <property type="entry name" value="NfeD-like_C"/>
</dbReference>
<evidence type="ECO:0000256" key="4">
    <source>
        <dbReference type="ARBA" id="ARBA00023136"/>
    </source>
</evidence>
<dbReference type="EMBL" id="MUYB01000040">
    <property type="protein sequence ID" value="OOS02123.1"/>
    <property type="molecule type" value="Genomic_DNA"/>
</dbReference>
<evidence type="ECO:0000259" key="6">
    <source>
        <dbReference type="Pfam" id="PF01957"/>
    </source>
</evidence>
<dbReference type="PANTHER" id="PTHR33507:SF3">
    <property type="entry name" value="INNER MEMBRANE PROTEIN YBBJ"/>
    <property type="match status" value="1"/>
</dbReference>
<dbReference type="AlphaFoldDB" id="A0A1T0AWB2"/>
<dbReference type="Proteomes" id="UP000190023">
    <property type="component" value="Unassembled WGS sequence"/>
</dbReference>
<dbReference type="InterPro" id="IPR052165">
    <property type="entry name" value="Membrane_assoc_protease"/>
</dbReference>
<dbReference type="OrthoDB" id="6402862at2"/>